<dbReference type="PANTHER" id="PTHR11921:SF29">
    <property type="entry name" value="SUCCINATE DEHYDROGENASE [UBIQUINONE] IRON-SULFUR SUBUNIT, MITOCHONDRIAL"/>
    <property type="match status" value="1"/>
</dbReference>
<keyword evidence="10 16" id="KW-0479">Metal-binding</keyword>
<comment type="pathway">
    <text evidence="2 16">Carbohydrate metabolism; tricarboxylic acid cycle; fumarate from succinate (eukaryal route): step 1/1.</text>
</comment>
<comment type="function">
    <text evidence="16">Iron-sulfur protein (IP) subunit of succinate dehydrogenase (SDH) that is involved in complex II of the mitochondrial electron transport chain and is responsible for transferring electrons from succinate to ubiquinone (coenzyme Q).</text>
</comment>
<dbReference type="InterPro" id="IPR001041">
    <property type="entry name" value="2Fe-2S_ferredoxin-type"/>
</dbReference>
<evidence type="ECO:0000256" key="10">
    <source>
        <dbReference type="ARBA" id="ARBA00022723"/>
    </source>
</evidence>
<comment type="similarity">
    <text evidence="3 16">Belongs to the succinate dehydrogenase/fumarate reductase iron-sulfur protein family.</text>
</comment>
<dbReference type="InterPro" id="IPR050573">
    <property type="entry name" value="SDH/FRD_Iron-Sulfur"/>
</dbReference>
<evidence type="ECO:0000256" key="8">
    <source>
        <dbReference type="ARBA" id="ARBA00022532"/>
    </source>
</evidence>
<dbReference type="EMBL" id="JAWRVI010000007">
    <property type="protein sequence ID" value="KAK4092742.1"/>
    <property type="molecule type" value="Genomic_DNA"/>
</dbReference>
<comment type="catalytic activity">
    <reaction evidence="15">
        <text>a quinone + succinate = fumarate + a quinol</text>
        <dbReference type="Rhea" id="RHEA:40523"/>
        <dbReference type="ChEBI" id="CHEBI:24646"/>
        <dbReference type="ChEBI" id="CHEBI:29806"/>
        <dbReference type="ChEBI" id="CHEBI:30031"/>
        <dbReference type="ChEBI" id="CHEBI:132124"/>
        <dbReference type="EC" id="1.3.5.1"/>
    </reaction>
</comment>
<evidence type="ECO:0000256" key="17">
    <source>
        <dbReference type="SAM" id="MobiDB-lite"/>
    </source>
</evidence>
<keyword evidence="16" id="KW-0999">Mitochondrion inner membrane</keyword>
<evidence type="ECO:0000256" key="12">
    <source>
        <dbReference type="ARBA" id="ARBA00023004"/>
    </source>
</evidence>
<dbReference type="PROSITE" id="PS00198">
    <property type="entry name" value="4FE4S_FER_1"/>
    <property type="match status" value="1"/>
</dbReference>
<feature type="region of interest" description="Disordered" evidence="17">
    <location>
        <begin position="518"/>
        <end position="544"/>
    </location>
</feature>
<dbReference type="InterPro" id="IPR017896">
    <property type="entry name" value="4Fe4S_Fe-S-bd"/>
</dbReference>
<evidence type="ECO:0000256" key="1">
    <source>
        <dbReference type="ARBA" id="ARBA00004443"/>
    </source>
</evidence>
<dbReference type="InterPro" id="IPR006058">
    <property type="entry name" value="2Fe2S_fd_BS"/>
</dbReference>
<dbReference type="SUPFAM" id="SSF54292">
    <property type="entry name" value="2Fe-2S ferredoxin-like"/>
    <property type="match status" value="1"/>
</dbReference>
<evidence type="ECO:0000256" key="16">
    <source>
        <dbReference type="RuleBase" id="RU361237"/>
    </source>
</evidence>
<feature type="domain" description="2Fe-2S ferredoxin-type" evidence="18">
    <location>
        <begin position="124"/>
        <end position="201"/>
    </location>
</feature>
<evidence type="ECO:0000256" key="2">
    <source>
        <dbReference type="ARBA" id="ARBA00004788"/>
    </source>
</evidence>
<dbReference type="Gene3D" id="3.10.20.30">
    <property type="match status" value="1"/>
</dbReference>
<keyword evidence="12 16" id="KW-0408">Iron</keyword>
<dbReference type="SUPFAM" id="SSF69360">
    <property type="entry name" value="Cell wall binding repeat"/>
    <property type="match status" value="1"/>
</dbReference>
<dbReference type="NCBIfam" id="NF004616">
    <property type="entry name" value="PRK05950.1"/>
    <property type="match status" value="1"/>
</dbReference>
<comment type="cofactor">
    <cofactor evidence="16">
        <name>[3Fe-4S] cluster</name>
        <dbReference type="ChEBI" id="CHEBI:21137"/>
    </cofactor>
    <text evidence="16">Binds 1 [3Fe-4S] cluster.</text>
</comment>
<dbReference type="InterPro" id="IPR004489">
    <property type="entry name" value="Succ_DH/fum_Rdtase_Fe-S"/>
</dbReference>
<dbReference type="PROSITE" id="PS00197">
    <property type="entry name" value="2FE2S_FER_1"/>
    <property type="match status" value="1"/>
</dbReference>
<dbReference type="NCBIfam" id="TIGR00384">
    <property type="entry name" value="dhsB"/>
    <property type="match status" value="1"/>
</dbReference>
<evidence type="ECO:0000259" key="18">
    <source>
        <dbReference type="PROSITE" id="PS51085"/>
    </source>
</evidence>
<dbReference type="PROSITE" id="PS51379">
    <property type="entry name" value="4FE4S_FER_2"/>
    <property type="match status" value="1"/>
</dbReference>
<evidence type="ECO:0000259" key="19">
    <source>
        <dbReference type="PROSITE" id="PS51379"/>
    </source>
</evidence>
<comment type="cofactor">
    <cofactor evidence="16">
        <name>[2Fe-2S] cluster</name>
        <dbReference type="ChEBI" id="CHEBI:190135"/>
    </cofactor>
    <text evidence="16">Binds 1 [2Fe-2S] cluster.</text>
</comment>
<keyword evidence="13 16" id="KW-0411">Iron-sulfur</keyword>
<evidence type="ECO:0000256" key="6">
    <source>
        <dbReference type="ARBA" id="ARBA00016766"/>
    </source>
</evidence>
<dbReference type="CDD" id="cd00207">
    <property type="entry name" value="fer2"/>
    <property type="match status" value="1"/>
</dbReference>
<accession>A0ABR0C939</accession>
<comment type="cofactor">
    <cofactor evidence="16">
        <name>[4Fe-4S] cluster</name>
        <dbReference type="ChEBI" id="CHEBI:49883"/>
    </cofactor>
    <text evidence="16">Binds 1 [4Fe-4S] cluster.</text>
</comment>
<feature type="compositionally biased region" description="Low complexity" evidence="17">
    <location>
        <begin position="764"/>
        <end position="781"/>
    </location>
</feature>
<evidence type="ECO:0000256" key="3">
    <source>
        <dbReference type="ARBA" id="ARBA00009433"/>
    </source>
</evidence>
<dbReference type="InterPro" id="IPR036010">
    <property type="entry name" value="2Fe-2S_ferredoxin-like_sf"/>
</dbReference>
<keyword evidence="16" id="KW-0472">Membrane</keyword>
<comment type="subcellular location">
    <subcellularLocation>
        <location evidence="1 16">Mitochondrion inner membrane</location>
        <topology evidence="1 16">Peripheral membrane protein</topology>
        <orientation evidence="1 16">Matrix side</orientation>
    </subcellularLocation>
</comment>
<dbReference type="Gene3D" id="1.10.1060.10">
    <property type="entry name" value="Alpha-helical ferredoxin"/>
    <property type="match status" value="1"/>
</dbReference>
<keyword evidence="11" id="KW-0560">Oxidoreductase</keyword>
<feature type="region of interest" description="Disordered" evidence="17">
    <location>
        <begin position="761"/>
        <end position="781"/>
    </location>
</feature>
<dbReference type="PANTHER" id="PTHR11921">
    <property type="entry name" value="SUCCINATE DEHYDROGENASE IRON-SULFUR PROTEIN"/>
    <property type="match status" value="1"/>
</dbReference>
<keyword evidence="14 16" id="KW-0003">3Fe-4S</keyword>
<feature type="compositionally biased region" description="Polar residues" evidence="17">
    <location>
        <begin position="434"/>
        <end position="443"/>
    </location>
</feature>
<evidence type="ECO:0000256" key="9">
    <source>
        <dbReference type="ARBA" id="ARBA00022714"/>
    </source>
</evidence>
<evidence type="ECO:0000256" key="4">
    <source>
        <dbReference type="ARBA" id="ARBA00011421"/>
    </source>
</evidence>
<name>A0ABR0C939_PURLI</name>
<evidence type="ECO:0000256" key="15">
    <source>
        <dbReference type="ARBA" id="ARBA00049220"/>
    </source>
</evidence>
<evidence type="ECO:0000256" key="7">
    <source>
        <dbReference type="ARBA" id="ARBA00022485"/>
    </source>
</evidence>
<dbReference type="PROSITE" id="PS51085">
    <property type="entry name" value="2FE2S_FER_2"/>
    <property type="match status" value="1"/>
</dbReference>
<dbReference type="InterPro" id="IPR009051">
    <property type="entry name" value="Helical_ferredxn"/>
</dbReference>
<keyword evidence="7 16" id="KW-0004">4Fe-4S</keyword>
<evidence type="ECO:0000256" key="5">
    <source>
        <dbReference type="ARBA" id="ARBA00012792"/>
    </source>
</evidence>
<evidence type="ECO:0000313" key="20">
    <source>
        <dbReference type="EMBL" id="KAK4092742.1"/>
    </source>
</evidence>
<dbReference type="EC" id="1.3.5.1" evidence="5 16"/>
<evidence type="ECO:0000256" key="14">
    <source>
        <dbReference type="ARBA" id="ARBA00023291"/>
    </source>
</evidence>
<dbReference type="InterPro" id="IPR017900">
    <property type="entry name" value="4Fe4S_Fe_S_CS"/>
</dbReference>
<keyword evidence="16" id="KW-0496">Mitochondrion</keyword>
<dbReference type="InterPro" id="IPR025192">
    <property type="entry name" value="Succ_DH/fum_Rdtase_N"/>
</dbReference>
<protein>
    <recommendedName>
        <fullName evidence="6 16">Succinate dehydrogenase [ubiquinone] iron-sulfur subunit, mitochondrial</fullName>
        <ecNumber evidence="5 16">1.3.5.1</ecNumber>
    </recommendedName>
</protein>
<organism evidence="20 21">
    <name type="scientific">Purpureocillium lilacinum</name>
    <name type="common">Paecilomyces lilacinus</name>
    <dbReference type="NCBI Taxonomy" id="33203"/>
    <lineage>
        <taxon>Eukaryota</taxon>
        <taxon>Fungi</taxon>
        <taxon>Dikarya</taxon>
        <taxon>Ascomycota</taxon>
        <taxon>Pezizomycotina</taxon>
        <taxon>Sordariomycetes</taxon>
        <taxon>Hypocreomycetidae</taxon>
        <taxon>Hypocreales</taxon>
        <taxon>Ophiocordycipitaceae</taxon>
        <taxon>Purpureocillium</taxon>
    </lineage>
</organism>
<evidence type="ECO:0000313" key="21">
    <source>
        <dbReference type="Proteomes" id="UP001287286"/>
    </source>
</evidence>
<feature type="domain" description="4Fe-4S ferredoxin-type" evidence="19">
    <location>
        <begin position="245"/>
        <end position="275"/>
    </location>
</feature>
<keyword evidence="8" id="KW-0816">Tricarboxylic acid cycle</keyword>
<keyword evidence="9 16" id="KW-0001">2Fe-2S</keyword>
<dbReference type="Pfam" id="PF13183">
    <property type="entry name" value="Fer4_8"/>
    <property type="match status" value="1"/>
</dbReference>
<keyword evidence="21" id="KW-1185">Reference proteome</keyword>
<feature type="region of interest" description="Disordered" evidence="17">
    <location>
        <begin position="424"/>
        <end position="452"/>
    </location>
</feature>
<evidence type="ECO:0000256" key="11">
    <source>
        <dbReference type="ARBA" id="ARBA00023002"/>
    </source>
</evidence>
<dbReference type="Proteomes" id="UP001287286">
    <property type="component" value="Unassembled WGS sequence"/>
</dbReference>
<evidence type="ECO:0000256" key="13">
    <source>
        <dbReference type="ARBA" id="ARBA00023014"/>
    </source>
</evidence>
<comment type="caution">
    <text evidence="20">The sequence shown here is derived from an EMBL/GenBank/DDBJ whole genome shotgun (WGS) entry which is preliminary data.</text>
</comment>
<proteinExistence type="inferred from homology"/>
<reference evidence="20 21" key="1">
    <citation type="journal article" date="2024" name="Microbiol. Resour. Announc.">
        <title>Genome annotations for the ascomycete fungi Trichoderma harzianum, Trichoderma aggressivum, and Purpureocillium lilacinum.</title>
        <authorList>
            <person name="Beijen E.P.W."/>
            <person name="Ohm R.A."/>
        </authorList>
    </citation>
    <scope>NUCLEOTIDE SEQUENCE [LARGE SCALE GENOMIC DNA]</scope>
    <source>
        <strain evidence="20 21">CBS 150709</strain>
    </source>
</reference>
<gene>
    <name evidence="20" type="ORF">Purlil1_2667</name>
</gene>
<dbReference type="Pfam" id="PF13085">
    <property type="entry name" value="Fer2_3"/>
    <property type="match status" value="1"/>
</dbReference>
<dbReference type="InterPro" id="IPR012675">
    <property type="entry name" value="Beta-grasp_dom_sf"/>
</dbReference>
<sequence length="1003" mass="109778">MATCALLPQIHDDTTSRHPVSVALLSRRDNSEVVSVSAPPGSLRHTWKRLSSRAAASSQNNALTMAALRSTSTRVLGSSVRTMAMRPGAVFTRSMASVSDAPAEQQPRMKTFSIYRWNPDTPSEKPRMQSYTLDLNKTGPMILDALVRIKNELDPTLTFRRSCREGICGSCAMNINGQNTLACLCRIPAESASEVKLYPLPHTYVVKDLVPDLTHFYKQYKSIKPYLQRDTPAPDGKEYRQSKEDRKKLDGLYECILCACCSTSCPSYWWNAEEYLGPAILLQSYRWLADSRDERKAERKSNLENNMSLYRCHTILNCTRACPKGLNPGKAIAEIKKQMALVAKTGGIRCPFGWSFLLRDGRLWYTKPRDGTEQRSQDGTDGTTVPVYKHGRCWVAAVARTVGDVWREERSRLLASRLPHMSVDTSVDEERTASSRASPTRNAASKPPIAKSTSRLLGTYGALRSLGSHDESEIFRVQVARRFYAARLGEQTDPTLPPVQSDIEGLQHNVRLDHGTALHCTSGTASPAPDDPADSPRSHRLSSSVPCLVDGKESKTLRSGNLLCAFGWPWAKGLSPAAAGSAELASAAEGGVALSPRDFGTRHICLCDSIRIGEDEFATASELPFVLWYLRTALVPGNKRSKRGPHVVALHVRCTADWAGSIAASSTAGSVGSTLRQGRGGRRSAKPGPVSITGGLTFFLLETMKTAAGLVFALAGIASAAPRPTESTCLDESLCIDGMSECGVAWGGCYNPCSQPAPTPAPCPATSSDKSTITAAPTPTASPEDDCHTRTVCVDAINSCGIRYGGCIPDCKPWALSVPPCPSSTTKSVSVDGYMTAWKREDGKMTAWKSDDGKMTAWKSDDGKMTAWKRDEQNMTPAYKSGFMTAWRRDEGRMTAWKDDDGKMTAWKSDDGKMTAWKSDDGKMTAWKDDDGKMTAWKRDEGRMTAWKSDDGKMTAWKRDDGKMTAWKDDDGKMTAWKGDDGKMTAYTYKSGFMTAWAPQPTQ</sequence>
<dbReference type="SUPFAM" id="SSF46548">
    <property type="entry name" value="alpha-helical ferredoxin"/>
    <property type="match status" value="1"/>
</dbReference>
<comment type="subunit">
    <text evidence="4">Component of complex II composed of four subunits: a flavoprotein (FP), an iron-sulfur protein (IP), and a cytochrome b composed of a large and a small subunit.</text>
</comment>